<evidence type="ECO:0000256" key="8">
    <source>
        <dbReference type="ARBA" id="ARBA00022884"/>
    </source>
</evidence>
<keyword evidence="8 10" id="KW-0694">RNA-binding</keyword>
<dbReference type="InterPro" id="IPR049402">
    <property type="entry name" value="DZF_dom_C"/>
</dbReference>
<dbReference type="CDD" id="cd19909">
    <property type="entry name" value="DSRM_STRBP_rpt1"/>
    <property type="match status" value="1"/>
</dbReference>
<dbReference type="InterPro" id="IPR043519">
    <property type="entry name" value="NT_sf"/>
</dbReference>
<dbReference type="Pfam" id="PF07528">
    <property type="entry name" value="DZF_N"/>
    <property type="match status" value="1"/>
</dbReference>
<evidence type="ECO:0000256" key="5">
    <source>
        <dbReference type="ARBA" id="ARBA00022737"/>
    </source>
</evidence>
<keyword evidence="15" id="KW-1185">Reference proteome</keyword>
<dbReference type="InterPro" id="IPR006561">
    <property type="entry name" value="DZF_dom"/>
</dbReference>
<dbReference type="Gene3D" id="3.30.160.20">
    <property type="match status" value="2"/>
</dbReference>
<protein>
    <recommendedName>
        <fullName evidence="2">Spermatid perinuclear RNA-binding protein</fullName>
    </recommendedName>
</protein>
<evidence type="ECO:0000256" key="3">
    <source>
        <dbReference type="ARBA" id="ARBA00022473"/>
    </source>
</evidence>
<dbReference type="Proteomes" id="UP001108240">
    <property type="component" value="Unplaced"/>
</dbReference>
<dbReference type="FunFam" id="3.30.160.20:FF:000006">
    <property type="entry name" value="interleukin enhancer-binding factor 3 isoform X2"/>
    <property type="match status" value="1"/>
</dbReference>
<keyword evidence="4" id="KW-0963">Cytoplasm</keyword>
<dbReference type="Gene3D" id="1.10.1410.40">
    <property type="match status" value="1"/>
</dbReference>
<evidence type="ECO:0000256" key="1">
    <source>
        <dbReference type="ARBA" id="ARBA00004496"/>
    </source>
</evidence>
<dbReference type="GO" id="GO:0071011">
    <property type="term" value="C:precatalytic spliceosome"/>
    <property type="evidence" value="ECO:0007669"/>
    <property type="project" value="TreeGrafter"/>
</dbReference>
<evidence type="ECO:0000256" key="6">
    <source>
        <dbReference type="ARBA" id="ARBA00022782"/>
    </source>
</evidence>
<dbReference type="SUPFAM" id="SSF54768">
    <property type="entry name" value="dsRNA-binding domain-like"/>
    <property type="match status" value="2"/>
</dbReference>
<dbReference type="GO" id="GO:0030154">
    <property type="term" value="P:cell differentiation"/>
    <property type="evidence" value="ECO:0007669"/>
    <property type="project" value="UniProtKB-KW"/>
</dbReference>
<dbReference type="GO" id="GO:0005737">
    <property type="term" value="C:cytoplasm"/>
    <property type="evidence" value="ECO:0007669"/>
    <property type="project" value="UniProtKB-SubCell"/>
</dbReference>
<feature type="region of interest" description="Disordered" evidence="11">
    <location>
        <begin position="432"/>
        <end position="473"/>
    </location>
</feature>
<evidence type="ECO:0000256" key="9">
    <source>
        <dbReference type="ARBA" id="ARBA00023125"/>
    </source>
</evidence>
<dbReference type="PANTHER" id="PTHR45762:SF1">
    <property type="entry name" value="SPERMATID PERINUCLEAR RNA-BINDING PROTEIN"/>
    <property type="match status" value="1"/>
</dbReference>
<feature type="compositionally biased region" description="Low complexity" evidence="11">
    <location>
        <begin position="452"/>
        <end position="469"/>
    </location>
</feature>
<dbReference type="SMART" id="SM00572">
    <property type="entry name" value="DZF"/>
    <property type="match status" value="1"/>
</dbReference>
<keyword evidence="5" id="KW-0677">Repeat</keyword>
<dbReference type="SMART" id="SM00358">
    <property type="entry name" value="DSRM"/>
    <property type="match status" value="2"/>
</dbReference>
<dbReference type="FunFam" id="1.10.1410.40:FF:000001">
    <property type="entry name" value="interleukin enhancer-binding factor 3 isoform X1"/>
    <property type="match status" value="1"/>
</dbReference>
<evidence type="ECO:0000259" key="12">
    <source>
        <dbReference type="PROSITE" id="PS50137"/>
    </source>
</evidence>
<keyword evidence="9" id="KW-0238">DNA-binding</keyword>
<feature type="domain" description="DRBM" evidence="12">
    <location>
        <begin position="360"/>
        <end position="426"/>
    </location>
</feature>
<evidence type="ECO:0000313" key="15">
    <source>
        <dbReference type="Proteomes" id="UP001108240"/>
    </source>
</evidence>
<feature type="compositionally biased region" description="Basic and acidic residues" evidence="11">
    <location>
        <begin position="439"/>
        <end position="451"/>
    </location>
</feature>
<dbReference type="GO" id="GO:0003725">
    <property type="term" value="F:double-stranded RNA binding"/>
    <property type="evidence" value="ECO:0007669"/>
    <property type="project" value="TreeGrafter"/>
</dbReference>
<dbReference type="Gene3D" id="3.30.460.10">
    <property type="entry name" value="Beta Polymerase, domain 2"/>
    <property type="match status" value="1"/>
</dbReference>
<reference evidence="14" key="1">
    <citation type="submission" date="2025-08" db="UniProtKB">
        <authorList>
            <consortium name="Ensembl"/>
        </authorList>
    </citation>
    <scope>IDENTIFICATION</scope>
</reference>
<dbReference type="Pfam" id="PF00035">
    <property type="entry name" value="dsrm"/>
    <property type="match status" value="2"/>
</dbReference>
<comment type="subcellular location">
    <subcellularLocation>
        <location evidence="1">Cytoplasm</location>
    </subcellularLocation>
</comment>
<dbReference type="PROSITE" id="PS50137">
    <property type="entry name" value="DS_RBD"/>
    <property type="match status" value="2"/>
</dbReference>
<dbReference type="Pfam" id="PF20965">
    <property type="entry name" value="DZF_C"/>
    <property type="match status" value="1"/>
</dbReference>
<evidence type="ECO:0000256" key="4">
    <source>
        <dbReference type="ARBA" id="ARBA00022490"/>
    </source>
</evidence>
<evidence type="ECO:0000256" key="10">
    <source>
        <dbReference type="PROSITE-ProRule" id="PRU00266"/>
    </source>
</evidence>
<proteinExistence type="predicted"/>
<dbReference type="AlphaFoldDB" id="A0A8C0Y8Z4"/>
<keyword evidence="7" id="KW-0744">Spermatogenesis</keyword>
<dbReference type="PROSITE" id="PS51703">
    <property type="entry name" value="DZF"/>
    <property type="match status" value="1"/>
</dbReference>
<dbReference type="Ensembl" id="ENSCCRT00000004277.2">
    <property type="protein sequence ID" value="ENSCCRP00000003860.2"/>
    <property type="gene ID" value="ENSCCRG00000002230.2"/>
</dbReference>
<evidence type="ECO:0000256" key="11">
    <source>
        <dbReference type="SAM" id="MobiDB-lite"/>
    </source>
</evidence>
<keyword evidence="6" id="KW-0221">Differentiation</keyword>
<dbReference type="InterPro" id="IPR014720">
    <property type="entry name" value="dsRBD_dom"/>
</dbReference>
<sequence length="648" mass="70350">MAKHSTIYPSSEALEAVQSLVSTVERALKHVSDWMDQTQAKGSTNSCSSTPSEGRVLCGVIRIGLVAKGLLIKDDMDLELVLMCREKPTETLLCTVCDNLPQQIEKLTEDKYEVQSSIPEAAIVVCTKTEPKLTLKVTLSSPQMRDDCETEEQESVESSEPADLLDRQRCLVALASLRHAKWFQARVNGLKSCVIVLRILRDMCNRVPAWEPLKGWPLELICEKAIATCNRPLGAGEALRRVMECLASGILLPGGPGLHDPCEKELTNTLSDMTDEQAEAITHNAQHALRLMAFGQIYKVLEMDPLPSSKPSQKFPWSDKEGLGLKRPYEDGLLDDKDLIKKMKRNLRKVLDSKAIDSNQPMNALMRLNQIRPGLQYKLLSQSGPVHAPVFTMSVDVDGTVYEASGSSKKTAKLHVAVKVLQAMGYPTGFDTDLDSMSADEKSDGEGKNETSTHSSNNTSHSLDSSNTLEVRTQGPILTASGKNPVMELNEKRRGLKYELISESGGSHDKRFVMEVEVDGQKFRGAGPNKKVAKASAALAALEKLFSGPNAAGNKKKKIIPQVACGVINSAAVSAVAVQAARGRGRPTLTRGAFVSAAAAPGYVTPGFGAPYGYSAAAATPAYGLPKRMLLLPVMKMPAYPVPHYSFF</sequence>
<dbReference type="GO" id="GO:0003677">
    <property type="term" value="F:DNA binding"/>
    <property type="evidence" value="ECO:0007669"/>
    <property type="project" value="UniProtKB-KW"/>
</dbReference>
<organism evidence="14 15">
    <name type="scientific">Cyprinus carpio carpio</name>
    <dbReference type="NCBI Taxonomy" id="630221"/>
    <lineage>
        <taxon>Eukaryota</taxon>
        <taxon>Metazoa</taxon>
        <taxon>Chordata</taxon>
        <taxon>Craniata</taxon>
        <taxon>Vertebrata</taxon>
        <taxon>Euteleostomi</taxon>
        <taxon>Actinopterygii</taxon>
        <taxon>Neopterygii</taxon>
        <taxon>Teleostei</taxon>
        <taxon>Ostariophysi</taxon>
        <taxon>Cypriniformes</taxon>
        <taxon>Cyprinidae</taxon>
        <taxon>Cyprininae</taxon>
        <taxon>Cyprinus</taxon>
    </lineage>
</organism>
<dbReference type="InterPro" id="IPR049401">
    <property type="entry name" value="DZF_dom_N"/>
</dbReference>
<accession>A0A8C0Y8Z4</accession>
<evidence type="ECO:0000256" key="7">
    <source>
        <dbReference type="ARBA" id="ARBA00022871"/>
    </source>
</evidence>
<dbReference type="FunFam" id="3.30.460.10:FF:000003">
    <property type="entry name" value="interleukin enhancer-binding factor 3 isoform X2"/>
    <property type="match status" value="1"/>
</dbReference>
<feature type="domain" description="DRBM" evidence="12">
    <location>
        <begin position="481"/>
        <end position="547"/>
    </location>
</feature>
<feature type="domain" description="DZF" evidence="13">
    <location>
        <begin position="1"/>
        <end position="333"/>
    </location>
</feature>
<dbReference type="PANTHER" id="PTHR45762">
    <property type="entry name" value="ZINC FINGER RNA-BINDING PROTEIN"/>
    <property type="match status" value="1"/>
</dbReference>
<dbReference type="CDD" id="cd19911">
    <property type="entry name" value="DSRM_STRBP_rpt2"/>
    <property type="match status" value="1"/>
</dbReference>
<dbReference type="FunFam" id="3.30.160.20:FF:000008">
    <property type="entry name" value="interleukin enhancer-binding factor 3 isoform X2"/>
    <property type="match status" value="1"/>
</dbReference>
<name>A0A8C0Y8Z4_CYPCA</name>
<dbReference type="GO" id="GO:0007283">
    <property type="term" value="P:spermatogenesis"/>
    <property type="evidence" value="ECO:0007669"/>
    <property type="project" value="UniProtKB-KW"/>
</dbReference>
<dbReference type="GO" id="GO:0003727">
    <property type="term" value="F:single-stranded RNA binding"/>
    <property type="evidence" value="ECO:0007669"/>
    <property type="project" value="TreeGrafter"/>
</dbReference>
<reference evidence="14" key="2">
    <citation type="submission" date="2025-09" db="UniProtKB">
        <authorList>
            <consortium name="Ensembl"/>
        </authorList>
    </citation>
    <scope>IDENTIFICATION</scope>
</reference>
<dbReference type="InterPro" id="IPR044472">
    <property type="entry name" value="STRBP_DSRM_1"/>
</dbReference>
<dbReference type="GeneTree" id="ENSGT00940000154687"/>
<keyword evidence="3" id="KW-0217">Developmental protein</keyword>
<evidence type="ECO:0000259" key="13">
    <source>
        <dbReference type="PROSITE" id="PS51703"/>
    </source>
</evidence>
<evidence type="ECO:0000313" key="14">
    <source>
        <dbReference type="Ensembl" id="ENSCCRP00000003860.2"/>
    </source>
</evidence>
<evidence type="ECO:0000256" key="2">
    <source>
        <dbReference type="ARBA" id="ARBA00022368"/>
    </source>
</evidence>